<accession>A0A351R7W5</accession>
<reference evidence="1 2" key="1">
    <citation type="journal article" date="2018" name="Nat. Biotechnol.">
        <title>A standardized bacterial taxonomy based on genome phylogeny substantially revises the tree of life.</title>
        <authorList>
            <person name="Parks D.H."/>
            <person name="Chuvochina M."/>
            <person name="Waite D.W."/>
            <person name="Rinke C."/>
            <person name="Skarshewski A."/>
            <person name="Chaumeil P.A."/>
            <person name="Hugenholtz P."/>
        </authorList>
    </citation>
    <scope>NUCLEOTIDE SEQUENCE [LARGE SCALE GENOMIC DNA]</scope>
    <source>
        <strain evidence="1">UBA9958</strain>
    </source>
</reference>
<evidence type="ECO:0000313" key="2">
    <source>
        <dbReference type="Proteomes" id="UP000264313"/>
    </source>
</evidence>
<dbReference type="AlphaFoldDB" id="A0A351R7W5"/>
<dbReference type="SUPFAM" id="SSF56112">
    <property type="entry name" value="Protein kinase-like (PK-like)"/>
    <property type="match status" value="1"/>
</dbReference>
<comment type="caution">
    <text evidence="1">The sequence shown here is derived from an EMBL/GenBank/DDBJ whole genome shotgun (WGS) entry which is preliminary data.</text>
</comment>
<dbReference type="Pfam" id="PF06293">
    <property type="entry name" value="Kdo"/>
    <property type="match status" value="1"/>
</dbReference>
<proteinExistence type="predicted"/>
<sequence>MRNSSSLSAKSLEGAKIIEFDPRGLKVLKLANGNILKLFRLRNQWSIARWYGYAQRFCANAKRLHHLHIPTVNVVDTYLLADDAIFGALPAPIVFKPKKNNAQTYAVEYMPLPGKTLKELLLSEELSTAHIAQLGAFIARLHSSGVHFRSLHLGNIVLTPEEEMGLIDVADMRIYPWALWFNTRLRSFRHVTRYAKLNEQFGQKNWQLLTDAYIQQAKLSSKQALVFRKTMKTFLDNPPH</sequence>
<dbReference type="InterPro" id="IPR011009">
    <property type="entry name" value="Kinase-like_dom_sf"/>
</dbReference>
<dbReference type="EMBL" id="DNAA01000003">
    <property type="protein sequence ID" value="HBA08136.1"/>
    <property type="molecule type" value="Genomic_DNA"/>
</dbReference>
<evidence type="ECO:0000313" key="1">
    <source>
        <dbReference type="EMBL" id="HBA08136.1"/>
    </source>
</evidence>
<organism evidence="1 2">
    <name type="scientific">Methylotenera mobilis</name>
    <dbReference type="NCBI Taxonomy" id="359408"/>
    <lineage>
        <taxon>Bacteria</taxon>
        <taxon>Pseudomonadati</taxon>
        <taxon>Pseudomonadota</taxon>
        <taxon>Betaproteobacteria</taxon>
        <taxon>Nitrosomonadales</taxon>
        <taxon>Methylophilaceae</taxon>
        <taxon>Methylotenera</taxon>
    </lineage>
</organism>
<dbReference type="Proteomes" id="UP000264313">
    <property type="component" value="Unassembled WGS sequence"/>
</dbReference>
<protein>
    <submittedName>
        <fullName evidence="1">Toluene tolerance protein</fullName>
    </submittedName>
</protein>
<gene>
    <name evidence="1" type="ORF">DCW48_00045</name>
</gene>
<dbReference type="Gene3D" id="1.10.510.10">
    <property type="entry name" value="Transferase(Phosphotransferase) domain 1"/>
    <property type="match status" value="1"/>
</dbReference>
<dbReference type="STRING" id="1132855.GCA_000384255_00928"/>
<name>A0A351R7W5_9PROT</name>